<name>A0A074YLK1_AURSE</name>
<protein>
    <submittedName>
        <fullName evidence="1">Uncharacterized protein</fullName>
    </submittedName>
</protein>
<dbReference type="RefSeq" id="XP_013347639.1">
    <property type="nucleotide sequence ID" value="XM_013492185.1"/>
</dbReference>
<proteinExistence type="predicted"/>
<dbReference type="AlphaFoldDB" id="A0A074YLK1"/>
<sequence length="181" mass="19866">MAGYRGGVIRFSDQFFGLPPKHLGLAPSPVSAHVTATQVCIESALIKKTLECTEGTSAKSKEPAPSFPHLRTCQPSNCVQPTITYLSSCFRVFSLENDRLYGNKHTWAARKRRGLKVNMYKLISSQHEKGCYRIPSEVCAADTKSPLGTCTFPSIITGRVLSCDDTAWQHVGCSMVQLPTL</sequence>
<dbReference type="Proteomes" id="UP000030641">
    <property type="component" value="Unassembled WGS sequence"/>
</dbReference>
<keyword evidence="2" id="KW-1185">Reference proteome</keyword>
<dbReference type="GeneID" id="25365750"/>
<accession>A0A074YLK1</accession>
<dbReference type="InParanoid" id="A0A074YLK1"/>
<organism evidence="1 2">
    <name type="scientific">Aureobasidium subglaciale (strain EXF-2481)</name>
    <name type="common">Aureobasidium pullulans var. subglaciale</name>
    <dbReference type="NCBI Taxonomy" id="1043005"/>
    <lineage>
        <taxon>Eukaryota</taxon>
        <taxon>Fungi</taxon>
        <taxon>Dikarya</taxon>
        <taxon>Ascomycota</taxon>
        <taxon>Pezizomycotina</taxon>
        <taxon>Dothideomycetes</taxon>
        <taxon>Dothideomycetidae</taxon>
        <taxon>Dothideales</taxon>
        <taxon>Saccotheciaceae</taxon>
        <taxon>Aureobasidium</taxon>
    </lineage>
</organism>
<evidence type="ECO:0000313" key="2">
    <source>
        <dbReference type="Proteomes" id="UP000030641"/>
    </source>
</evidence>
<gene>
    <name evidence="1" type="ORF">AUEXF2481DRAFT_370491</name>
</gene>
<dbReference type="EMBL" id="KL584751">
    <property type="protein sequence ID" value="KEQ98663.1"/>
    <property type="molecule type" value="Genomic_DNA"/>
</dbReference>
<dbReference type="HOGENOM" id="CLU_1488733_0_0_1"/>
<evidence type="ECO:0000313" key="1">
    <source>
        <dbReference type="EMBL" id="KEQ98663.1"/>
    </source>
</evidence>
<reference evidence="1 2" key="1">
    <citation type="journal article" date="2014" name="BMC Genomics">
        <title>Genome sequencing of four Aureobasidium pullulans varieties: biotechnological potential, stress tolerance, and description of new species.</title>
        <authorList>
            <person name="Gostin Ar C."/>
            <person name="Ohm R.A."/>
            <person name="Kogej T."/>
            <person name="Sonjak S."/>
            <person name="Turk M."/>
            <person name="Zajc J."/>
            <person name="Zalar P."/>
            <person name="Grube M."/>
            <person name="Sun H."/>
            <person name="Han J."/>
            <person name="Sharma A."/>
            <person name="Chiniquy J."/>
            <person name="Ngan C.Y."/>
            <person name="Lipzen A."/>
            <person name="Barry K."/>
            <person name="Grigoriev I.V."/>
            <person name="Gunde-Cimerman N."/>
        </authorList>
    </citation>
    <scope>NUCLEOTIDE SEQUENCE [LARGE SCALE GENOMIC DNA]</scope>
    <source>
        <strain evidence="1 2">EXF-2481</strain>
    </source>
</reference>